<comment type="subcellular location">
    <subcellularLocation>
        <location evidence="1">Membrane</location>
        <topology evidence="1">Multi-pass membrane protein</topology>
    </subcellularLocation>
</comment>
<evidence type="ECO:0000256" key="5">
    <source>
        <dbReference type="ARBA" id="ARBA00023136"/>
    </source>
</evidence>
<dbReference type="PANTHER" id="PTHR10283:SF82">
    <property type="entry name" value="SOLUTE CARRIER FAMILY 13 MEMBER 2"/>
    <property type="match status" value="1"/>
</dbReference>
<dbReference type="GO" id="GO:0005886">
    <property type="term" value="C:plasma membrane"/>
    <property type="evidence" value="ECO:0007669"/>
    <property type="project" value="TreeGrafter"/>
</dbReference>
<organism evidence="7 8">
    <name type="scientific">Adineta ricciae</name>
    <name type="common">Rotifer</name>
    <dbReference type="NCBI Taxonomy" id="249248"/>
    <lineage>
        <taxon>Eukaryota</taxon>
        <taxon>Metazoa</taxon>
        <taxon>Spiralia</taxon>
        <taxon>Gnathifera</taxon>
        <taxon>Rotifera</taxon>
        <taxon>Eurotatoria</taxon>
        <taxon>Bdelloidea</taxon>
        <taxon>Adinetida</taxon>
        <taxon>Adinetidae</taxon>
        <taxon>Adineta</taxon>
    </lineage>
</organism>
<evidence type="ECO:0000256" key="2">
    <source>
        <dbReference type="ARBA" id="ARBA00006772"/>
    </source>
</evidence>
<name>A0A816HBZ8_ADIRI</name>
<dbReference type="EMBL" id="CAJNOR010016264">
    <property type="protein sequence ID" value="CAF1684615.1"/>
    <property type="molecule type" value="Genomic_DNA"/>
</dbReference>
<keyword evidence="5 6" id="KW-0472">Membrane</keyword>
<comment type="caution">
    <text evidence="7">The sequence shown here is derived from an EMBL/GenBank/DDBJ whole genome shotgun (WGS) entry which is preliminary data.</text>
</comment>
<dbReference type="Pfam" id="PF00939">
    <property type="entry name" value="Na_sulph_symp"/>
    <property type="match status" value="1"/>
</dbReference>
<evidence type="ECO:0000256" key="6">
    <source>
        <dbReference type="SAM" id="Phobius"/>
    </source>
</evidence>
<dbReference type="PANTHER" id="PTHR10283">
    <property type="entry name" value="SOLUTE CARRIER FAMILY 13 MEMBER"/>
    <property type="match status" value="1"/>
</dbReference>
<keyword evidence="4 6" id="KW-1133">Transmembrane helix</keyword>
<keyword evidence="3 6" id="KW-0812">Transmembrane</keyword>
<keyword evidence="8" id="KW-1185">Reference proteome</keyword>
<comment type="similarity">
    <text evidence="2">Belongs to the SLC13A/DASS transporter (TC 2.A.47) family. NADC subfamily.</text>
</comment>
<evidence type="ECO:0000313" key="8">
    <source>
        <dbReference type="Proteomes" id="UP000663828"/>
    </source>
</evidence>
<evidence type="ECO:0000256" key="4">
    <source>
        <dbReference type="ARBA" id="ARBA00022989"/>
    </source>
</evidence>
<evidence type="ECO:0000256" key="1">
    <source>
        <dbReference type="ARBA" id="ARBA00004141"/>
    </source>
</evidence>
<protein>
    <submittedName>
        <fullName evidence="7">Uncharacterized protein</fullName>
    </submittedName>
</protein>
<feature type="transmembrane region" description="Helical" evidence="6">
    <location>
        <begin position="54"/>
        <end position="73"/>
    </location>
</feature>
<dbReference type="GO" id="GO:0005310">
    <property type="term" value="F:dicarboxylic acid transmembrane transporter activity"/>
    <property type="evidence" value="ECO:0007669"/>
    <property type="project" value="UniProtKB-ARBA"/>
</dbReference>
<dbReference type="Proteomes" id="UP000663828">
    <property type="component" value="Unassembled WGS sequence"/>
</dbReference>
<dbReference type="InterPro" id="IPR001898">
    <property type="entry name" value="SLC13A/DASS"/>
</dbReference>
<accession>A0A816HBZ8</accession>
<sequence length="297" mass="32917">MLVLGWLWLEILYNRKSFFQFKKLKIEVGESANSLQSILNQQQEELGLFSWREYIITVLFVTVILLWITRDFSSYRGWDILFRKDYVTDGTTAMLIGCLPLILPDENPFSSKVSDWEYHPILKWNELAKAFPWSVFMLQGAGLAIADGFTASDLSSTIATFLHFIVGAPQAAIILIVIVISAVFTEFTSNLACASILFPILDSIAKTANIHPGRLILPSCMAVSLSFMLPIATPPNAMIFMNSNMRSRDLLVAGLGMKIIGIVVIFLVSLALLSPVFHISSIALISNSTLMTNVTSG</sequence>
<evidence type="ECO:0000256" key="3">
    <source>
        <dbReference type="ARBA" id="ARBA00022692"/>
    </source>
</evidence>
<evidence type="ECO:0000313" key="7">
    <source>
        <dbReference type="EMBL" id="CAF1684615.1"/>
    </source>
</evidence>
<dbReference type="GO" id="GO:0015556">
    <property type="term" value="F:C4-dicarboxylate transmembrane transporter activity"/>
    <property type="evidence" value="ECO:0007669"/>
    <property type="project" value="UniProtKB-ARBA"/>
</dbReference>
<reference evidence="7" key="1">
    <citation type="submission" date="2021-02" db="EMBL/GenBank/DDBJ databases">
        <authorList>
            <person name="Nowell W R."/>
        </authorList>
    </citation>
    <scope>NUCLEOTIDE SEQUENCE</scope>
</reference>
<gene>
    <name evidence="7" type="ORF">XAT740_LOCUS61535</name>
</gene>
<proteinExistence type="inferred from homology"/>
<feature type="transmembrane region" description="Helical" evidence="6">
    <location>
        <begin position="161"/>
        <end position="183"/>
    </location>
</feature>
<dbReference type="AlphaFoldDB" id="A0A816HBZ8"/>
<feature type="transmembrane region" description="Helical" evidence="6">
    <location>
        <begin position="215"/>
        <end position="232"/>
    </location>
</feature>
<feature type="transmembrane region" description="Helical" evidence="6">
    <location>
        <begin position="252"/>
        <end position="273"/>
    </location>
</feature>